<dbReference type="AlphaFoldDB" id="A0A6I2ML93"/>
<dbReference type="InterPro" id="IPR050301">
    <property type="entry name" value="NTE"/>
</dbReference>
<dbReference type="InterPro" id="IPR002641">
    <property type="entry name" value="PNPLA_dom"/>
</dbReference>
<evidence type="ECO:0000256" key="1">
    <source>
        <dbReference type="ARBA" id="ARBA00022801"/>
    </source>
</evidence>
<dbReference type="EMBL" id="WKJH01000006">
    <property type="protein sequence ID" value="MRX64478.1"/>
    <property type="molecule type" value="Genomic_DNA"/>
</dbReference>
<feature type="short sequence motif" description="GXSXG" evidence="4">
    <location>
        <begin position="36"/>
        <end position="40"/>
    </location>
</feature>
<dbReference type="Proteomes" id="UP000443153">
    <property type="component" value="Unassembled WGS sequence"/>
</dbReference>
<name>A0A6I2ML93_9FLAO</name>
<evidence type="ECO:0000256" key="2">
    <source>
        <dbReference type="ARBA" id="ARBA00022963"/>
    </source>
</evidence>
<sequence length="266" mass="29173">MNIGLALSGGGVRGIAHIGVIKALEEHGISPNYIAGTSAGAIVGALYANGNSCKEILDFFKLTDVFSINKFALGKPGIIDTEKLYDSFKVILGTDDFHVLKRHLYITATNIIDGTLHIFNEGELIRPILASAAFPAVFTPIQIGEDHFIDGGTLNNFPVDLITEQCDKIIGVYVNPFEKKNIKDLKHSFSVLDRAYKIRSAHDSISKFKDCSVVISPRELKKVGTFTVRDMDAVFNLGYEAAMAKLTKEKVAEILGEWKDPRDGKK</sequence>
<organism evidence="6 7">
    <name type="scientific">Maribacter luteus</name>
    <dbReference type="NCBI Taxonomy" id="2594478"/>
    <lineage>
        <taxon>Bacteria</taxon>
        <taxon>Pseudomonadati</taxon>
        <taxon>Bacteroidota</taxon>
        <taxon>Flavobacteriia</taxon>
        <taxon>Flavobacteriales</taxon>
        <taxon>Flavobacteriaceae</taxon>
        <taxon>Maribacter</taxon>
    </lineage>
</organism>
<keyword evidence="3 4" id="KW-0443">Lipid metabolism</keyword>
<dbReference type="Pfam" id="PF01734">
    <property type="entry name" value="Patatin"/>
    <property type="match status" value="1"/>
</dbReference>
<evidence type="ECO:0000256" key="4">
    <source>
        <dbReference type="PROSITE-ProRule" id="PRU01161"/>
    </source>
</evidence>
<dbReference type="SUPFAM" id="SSF52151">
    <property type="entry name" value="FabD/lysophospholipase-like"/>
    <property type="match status" value="1"/>
</dbReference>
<comment type="caution">
    <text evidence="6">The sequence shown here is derived from an EMBL/GenBank/DDBJ whole genome shotgun (WGS) entry which is preliminary data.</text>
</comment>
<feature type="domain" description="PNPLA" evidence="5">
    <location>
        <begin position="5"/>
        <end position="163"/>
    </location>
</feature>
<dbReference type="PANTHER" id="PTHR14226">
    <property type="entry name" value="NEUROPATHY TARGET ESTERASE/SWISS CHEESE D.MELANOGASTER"/>
    <property type="match status" value="1"/>
</dbReference>
<dbReference type="CDD" id="cd07205">
    <property type="entry name" value="Pat_PNPLA6_PNPLA7_NTE1_like"/>
    <property type="match status" value="1"/>
</dbReference>
<feature type="short sequence motif" description="DGA/G" evidence="4">
    <location>
        <begin position="150"/>
        <end position="152"/>
    </location>
</feature>
<feature type="short sequence motif" description="GXGXXG" evidence="4">
    <location>
        <begin position="9"/>
        <end position="14"/>
    </location>
</feature>
<dbReference type="InterPro" id="IPR016035">
    <property type="entry name" value="Acyl_Trfase/lysoPLipase"/>
</dbReference>
<gene>
    <name evidence="6" type="ORF">GJ691_09875</name>
</gene>
<evidence type="ECO:0000313" key="7">
    <source>
        <dbReference type="Proteomes" id="UP000443153"/>
    </source>
</evidence>
<evidence type="ECO:0000256" key="3">
    <source>
        <dbReference type="ARBA" id="ARBA00023098"/>
    </source>
</evidence>
<dbReference type="Gene3D" id="3.40.1090.10">
    <property type="entry name" value="Cytosolic phospholipase A2 catalytic domain"/>
    <property type="match status" value="2"/>
</dbReference>
<evidence type="ECO:0000259" key="5">
    <source>
        <dbReference type="PROSITE" id="PS51635"/>
    </source>
</evidence>
<keyword evidence="2 4" id="KW-0442">Lipid degradation</keyword>
<evidence type="ECO:0000313" key="6">
    <source>
        <dbReference type="EMBL" id="MRX64478.1"/>
    </source>
</evidence>
<dbReference type="PROSITE" id="PS51635">
    <property type="entry name" value="PNPLA"/>
    <property type="match status" value="1"/>
</dbReference>
<dbReference type="GO" id="GO:0016042">
    <property type="term" value="P:lipid catabolic process"/>
    <property type="evidence" value="ECO:0007669"/>
    <property type="project" value="UniProtKB-UniRule"/>
</dbReference>
<accession>A0A6I2ML93</accession>
<dbReference type="RefSeq" id="WP_154366388.1">
    <property type="nucleotide sequence ID" value="NZ_WKJH01000006.1"/>
</dbReference>
<feature type="active site" description="Nucleophile" evidence="4">
    <location>
        <position position="38"/>
    </location>
</feature>
<dbReference type="OrthoDB" id="9770965at2"/>
<dbReference type="GO" id="GO:0016787">
    <property type="term" value="F:hydrolase activity"/>
    <property type="evidence" value="ECO:0007669"/>
    <property type="project" value="UniProtKB-UniRule"/>
</dbReference>
<dbReference type="PANTHER" id="PTHR14226:SF29">
    <property type="entry name" value="NEUROPATHY TARGET ESTERASE SWS"/>
    <property type="match status" value="1"/>
</dbReference>
<keyword evidence="7" id="KW-1185">Reference proteome</keyword>
<keyword evidence="1 4" id="KW-0378">Hydrolase</keyword>
<protein>
    <submittedName>
        <fullName evidence="6">Patatin</fullName>
    </submittedName>
</protein>
<reference evidence="6 7" key="1">
    <citation type="submission" date="2019-11" db="EMBL/GenBank/DDBJ databases">
        <title>Maribacter lutea sp. nov., a marine bacterium isolated from intertidal sand.</title>
        <authorList>
            <person name="Liu A."/>
        </authorList>
    </citation>
    <scope>NUCLEOTIDE SEQUENCE [LARGE SCALE GENOMIC DNA]</scope>
    <source>
        <strain evidence="6 7">RZ05</strain>
    </source>
</reference>
<feature type="active site" description="Proton acceptor" evidence="4">
    <location>
        <position position="150"/>
    </location>
</feature>
<proteinExistence type="predicted"/>